<sequence>MSGMNLFSSVLRRNAPFTCRACLRKQASPIPQRSSFATKASPTLPPRTKRRRRILLASSGAGVVATAVAVSDDAKHAAIGAQRTGRVVSTLFVNINDYRTTLKYDHDNESDYNALLKACHKRCAERTLVTLEKNGSIFIKLGQHLSSLNYLLPSEWCDTFIPLQDKCPISSIESIREMVLKDTDHELSDFFSEFEETPIGAASLAQVHRATIRKTGQRVAVKVQHPTLDEWSHLDLVLTRFTFSTLKRFFPEYDLTWLSEELEVSLPQELDFHQEGENAIRAKNYFEEIRNTPVVIPEVLWAKRRILVMEYVSGHRLDDLEYLDSRKIDRDEVSAALARIFNEMIFGTNAPLHCDPHGGNIAIRHNPSRSGRDNFDVILYDHGLYRDIPISLRRAYAKLWLAVLDADEPRMRKYAYEVAGIGDEHFALFASAITGRDYSIVKENIAKPRSMQEKENISEALGEGMLAQLVQLLGQVPRVILLILKTNDLTRSLDENLHTRQGPARTFLILARYASRTVYEEQLELLTGSIFWPPTFVAFLRAWSAHMRVELKLTVYERWLAVRALLGMGPVV</sequence>
<dbReference type="InterPro" id="IPR045307">
    <property type="entry name" value="ADCK1_dom"/>
</dbReference>
<dbReference type="InterPro" id="IPR004147">
    <property type="entry name" value="ABC1_dom"/>
</dbReference>
<dbReference type="Proteomes" id="UP000504636">
    <property type="component" value="Unplaced"/>
</dbReference>
<organism evidence="3">
    <name type="scientific">Mytilinidion resinicola</name>
    <dbReference type="NCBI Taxonomy" id="574789"/>
    <lineage>
        <taxon>Eukaryota</taxon>
        <taxon>Fungi</taxon>
        <taxon>Dikarya</taxon>
        <taxon>Ascomycota</taxon>
        <taxon>Pezizomycotina</taxon>
        <taxon>Dothideomycetes</taxon>
        <taxon>Pleosporomycetidae</taxon>
        <taxon>Mytilinidiales</taxon>
        <taxon>Mytilinidiaceae</taxon>
        <taxon>Mytilinidion</taxon>
    </lineage>
</organism>
<reference evidence="5" key="2">
    <citation type="submission" date="2020-04" db="EMBL/GenBank/DDBJ databases">
        <authorList>
            <consortium name="NCBI Genome Project"/>
        </authorList>
    </citation>
    <scope>NUCLEOTIDE SEQUENCE</scope>
    <source>
        <strain evidence="5">CBS 304.34</strain>
    </source>
</reference>
<evidence type="ECO:0000259" key="2">
    <source>
        <dbReference type="Pfam" id="PF03109"/>
    </source>
</evidence>
<accession>A0A6A6YLW2</accession>
<evidence type="ECO:0000313" key="5">
    <source>
        <dbReference type="RefSeq" id="XP_033576527.1"/>
    </source>
</evidence>
<protein>
    <submittedName>
        <fullName evidence="3 5">Ubiquinone biosynthesis protein</fullName>
    </submittedName>
</protein>
<dbReference type="GeneID" id="54460954"/>
<keyword evidence="4" id="KW-1185">Reference proteome</keyword>
<reference evidence="5" key="3">
    <citation type="submission" date="2025-04" db="UniProtKB">
        <authorList>
            <consortium name="RefSeq"/>
        </authorList>
    </citation>
    <scope>IDENTIFICATION</scope>
    <source>
        <strain evidence="5">CBS 304.34</strain>
    </source>
</reference>
<evidence type="ECO:0000256" key="1">
    <source>
        <dbReference type="ARBA" id="ARBA00009670"/>
    </source>
</evidence>
<name>A0A6A6YLW2_9PEZI</name>
<evidence type="ECO:0000313" key="4">
    <source>
        <dbReference type="Proteomes" id="UP000504636"/>
    </source>
</evidence>
<dbReference type="GO" id="GO:0055088">
    <property type="term" value="P:lipid homeostasis"/>
    <property type="evidence" value="ECO:0007669"/>
    <property type="project" value="TreeGrafter"/>
</dbReference>
<dbReference type="InterPro" id="IPR011009">
    <property type="entry name" value="Kinase-like_dom_sf"/>
</dbReference>
<comment type="similarity">
    <text evidence="1">Belongs to the protein kinase superfamily. ADCK protein kinase family.</text>
</comment>
<gene>
    <name evidence="3 5" type="ORF">BDZ99DRAFT_463350</name>
</gene>
<evidence type="ECO:0000313" key="3">
    <source>
        <dbReference type="EMBL" id="KAF2809563.1"/>
    </source>
</evidence>
<proteinExistence type="inferred from homology"/>
<dbReference type="EMBL" id="MU003701">
    <property type="protein sequence ID" value="KAF2809563.1"/>
    <property type="molecule type" value="Genomic_DNA"/>
</dbReference>
<feature type="domain" description="ABC1 atypical kinase-like" evidence="2">
    <location>
        <begin position="163"/>
        <end position="414"/>
    </location>
</feature>
<reference evidence="3 5" key="1">
    <citation type="journal article" date="2020" name="Stud. Mycol.">
        <title>101 Dothideomycetes genomes: a test case for predicting lifestyles and emergence of pathogens.</title>
        <authorList>
            <person name="Haridas S."/>
            <person name="Albert R."/>
            <person name="Binder M."/>
            <person name="Bloem J."/>
            <person name="Labutti K."/>
            <person name="Salamov A."/>
            <person name="Andreopoulos B."/>
            <person name="Baker S."/>
            <person name="Barry K."/>
            <person name="Bills G."/>
            <person name="Bluhm B."/>
            <person name="Cannon C."/>
            <person name="Castanera R."/>
            <person name="Culley D."/>
            <person name="Daum C."/>
            <person name="Ezra D."/>
            <person name="Gonzalez J."/>
            <person name="Henrissat B."/>
            <person name="Kuo A."/>
            <person name="Liang C."/>
            <person name="Lipzen A."/>
            <person name="Lutzoni F."/>
            <person name="Magnuson J."/>
            <person name="Mondo S."/>
            <person name="Nolan M."/>
            <person name="Ohm R."/>
            <person name="Pangilinan J."/>
            <person name="Park H.-J."/>
            <person name="Ramirez L."/>
            <person name="Alfaro M."/>
            <person name="Sun H."/>
            <person name="Tritt A."/>
            <person name="Yoshinaga Y."/>
            <person name="Zwiers L.-H."/>
            <person name="Turgeon B."/>
            <person name="Goodwin S."/>
            <person name="Spatafora J."/>
            <person name="Crous P."/>
            <person name="Grigoriev I."/>
        </authorList>
    </citation>
    <scope>NUCLEOTIDE SEQUENCE</scope>
    <source>
        <strain evidence="3 5">CBS 304.34</strain>
    </source>
</reference>
<dbReference type="OrthoDB" id="427480at2759"/>
<keyword evidence="3 5" id="KW-0830">Ubiquinone</keyword>
<dbReference type="RefSeq" id="XP_033576527.1">
    <property type="nucleotide sequence ID" value="XM_033720061.1"/>
</dbReference>
<dbReference type="PANTHER" id="PTHR43173">
    <property type="entry name" value="ABC1 FAMILY PROTEIN"/>
    <property type="match status" value="1"/>
</dbReference>
<dbReference type="Pfam" id="PF03109">
    <property type="entry name" value="ABC1"/>
    <property type="match status" value="1"/>
</dbReference>
<dbReference type="GO" id="GO:0005743">
    <property type="term" value="C:mitochondrial inner membrane"/>
    <property type="evidence" value="ECO:0007669"/>
    <property type="project" value="TreeGrafter"/>
</dbReference>
<dbReference type="SUPFAM" id="SSF56112">
    <property type="entry name" value="Protein kinase-like (PK-like)"/>
    <property type="match status" value="1"/>
</dbReference>
<dbReference type="GO" id="GO:0007005">
    <property type="term" value="P:mitochondrion organization"/>
    <property type="evidence" value="ECO:0007669"/>
    <property type="project" value="TreeGrafter"/>
</dbReference>
<dbReference type="CDD" id="cd13969">
    <property type="entry name" value="ADCK1-like"/>
    <property type="match status" value="1"/>
</dbReference>
<dbReference type="InterPro" id="IPR051130">
    <property type="entry name" value="Mito_struct-func_regulator"/>
</dbReference>
<dbReference type="AlphaFoldDB" id="A0A6A6YLW2"/>
<dbReference type="PANTHER" id="PTHR43173:SF19">
    <property type="entry name" value="AARF DOMAIN-CONTAINING PROTEIN KINASE 1"/>
    <property type="match status" value="1"/>
</dbReference>